<dbReference type="RefSeq" id="WP_007192783.1">
    <property type="nucleotide sequence ID" value="NZ_AFWV01000005.1"/>
</dbReference>
<dbReference type="EMBL" id="AFWV01000005">
    <property type="protein sequence ID" value="EGV19103.1"/>
    <property type="molecule type" value="Genomic_DNA"/>
</dbReference>
<name>F9UAF5_9GAMM</name>
<sequence>MDAYRRPSRTRTLDPTDPEDDFGDDWFSFGVLAFTTPLHPGHLPPLGNFKLQLAWLSGFAHAWYKDCCATRAPIDEDFTLYTAITATLRAHPALLRELMTIPSVGGSGPH</sequence>
<protein>
    <submittedName>
        <fullName evidence="2">Uncharacterized protein</fullName>
    </submittedName>
</protein>
<keyword evidence="3" id="KW-1185">Reference proteome</keyword>
<dbReference type="Proteomes" id="UP000005459">
    <property type="component" value="Unassembled WGS sequence"/>
</dbReference>
<evidence type="ECO:0000313" key="3">
    <source>
        <dbReference type="Proteomes" id="UP000005459"/>
    </source>
</evidence>
<evidence type="ECO:0000313" key="2">
    <source>
        <dbReference type="EMBL" id="EGV19103.1"/>
    </source>
</evidence>
<dbReference type="AlphaFoldDB" id="F9UAF5"/>
<reference evidence="2 3" key="1">
    <citation type="submission" date="2011-06" db="EMBL/GenBank/DDBJ databases">
        <title>The draft genome of Thiocapsa marina 5811.</title>
        <authorList>
            <consortium name="US DOE Joint Genome Institute (JGI-PGF)"/>
            <person name="Lucas S."/>
            <person name="Han J."/>
            <person name="Cheng J.-F."/>
            <person name="Goodwin L."/>
            <person name="Pitluck S."/>
            <person name="Peters L."/>
            <person name="Land M.L."/>
            <person name="Hauser L."/>
            <person name="Vogl K."/>
            <person name="Liu Z."/>
            <person name="Imhoff J."/>
            <person name="Thiel V."/>
            <person name="Frigaard N.-U."/>
            <person name="Bryant D."/>
            <person name="Woyke T.J."/>
        </authorList>
    </citation>
    <scope>NUCLEOTIDE SEQUENCE [LARGE SCALE GENOMIC DNA]</scope>
    <source>
        <strain evidence="2 3">5811</strain>
    </source>
</reference>
<feature type="region of interest" description="Disordered" evidence="1">
    <location>
        <begin position="1"/>
        <end position="20"/>
    </location>
</feature>
<accession>F9UAF5</accession>
<evidence type="ECO:0000256" key="1">
    <source>
        <dbReference type="SAM" id="MobiDB-lite"/>
    </source>
</evidence>
<dbReference type="OrthoDB" id="5770877at2"/>
<proteinExistence type="predicted"/>
<organism evidence="2 3">
    <name type="scientific">Thiocapsa marina 5811</name>
    <dbReference type="NCBI Taxonomy" id="768671"/>
    <lineage>
        <taxon>Bacteria</taxon>
        <taxon>Pseudomonadati</taxon>
        <taxon>Pseudomonadota</taxon>
        <taxon>Gammaproteobacteria</taxon>
        <taxon>Chromatiales</taxon>
        <taxon>Chromatiaceae</taxon>
        <taxon>Thiocapsa</taxon>
    </lineage>
</organism>
<gene>
    <name evidence="2" type="ORF">ThimaDRAFT_1907</name>
</gene>